<dbReference type="InterPro" id="IPR022062">
    <property type="entry name" value="DUF3618"/>
</dbReference>
<name>A0A3S9PY54_9ACTO</name>
<evidence type="ECO:0000256" key="2">
    <source>
        <dbReference type="SAM" id="Phobius"/>
    </source>
</evidence>
<dbReference type="Proteomes" id="UP000280344">
    <property type="component" value="Chromosome"/>
</dbReference>
<evidence type="ECO:0000313" key="4">
    <source>
        <dbReference type="Proteomes" id="UP000280344"/>
    </source>
</evidence>
<keyword evidence="4" id="KW-1185">Reference proteome</keyword>
<dbReference type="EMBL" id="CP034593">
    <property type="protein sequence ID" value="AZQ77281.1"/>
    <property type="molecule type" value="Genomic_DNA"/>
</dbReference>
<organism evidence="3 4">
    <name type="scientific">Flaviflexus ciconiae</name>
    <dbReference type="NCBI Taxonomy" id="2496867"/>
    <lineage>
        <taxon>Bacteria</taxon>
        <taxon>Bacillati</taxon>
        <taxon>Actinomycetota</taxon>
        <taxon>Actinomycetes</taxon>
        <taxon>Actinomycetales</taxon>
        <taxon>Actinomycetaceae</taxon>
        <taxon>Flaviflexus</taxon>
    </lineage>
</organism>
<feature type="transmembrane region" description="Helical" evidence="2">
    <location>
        <begin position="71"/>
        <end position="92"/>
    </location>
</feature>
<protein>
    <submittedName>
        <fullName evidence="3">DUF3618 domain-containing protein</fullName>
    </submittedName>
</protein>
<reference evidence="3 4" key="1">
    <citation type="submission" date="2018-12" db="EMBL/GenBank/DDBJ databases">
        <title>Complete genome sequence of Flaviflexus sp. H23T48.</title>
        <authorList>
            <person name="Bae J.-W."/>
            <person name="Lee J.-Y."/>
        </authorList>
    </citation>
    <scope>NUCLEOTIDE SEQUENCE [LARGE SCALE GENOMIC DNA]</scope>
    <source>
        <strain evidence="3 4">H23T48</strain>
    </source>
</reference>
<dbReference type="OrthoDB" id="3268936at2"/>
<keyword evidence="2" id="KW-0472">Membrane</keyword>
<keyword evidence="1" id="KW-0175">Coiled coil</keyword>
<sequence length="94" mass="9737">MSESAPKRSAADIEADLQRTRAELTDTVDELARRLDPKANAKAAADQAKNKANEFADKARGVADDAGKGDAASIGIIVAAVATVALAGYLILKK</sequence>
<evidence type="ECO:0000256" key="1">
    <source>
        <dbReference type="SAM" id="Coils"/>
    </source>
</evidence>
<dbReference type="AlphaFoldDB" id="A0A3S9PY54"/>
<keyword evidence="2" id="KW-0812">Transmembrane</keyword>
<dbReference type="Pfam" id="PF12277">
    <property type="entry name" value="DUF3618"/>
    <property type="match status" value="1"/>
</dbReference>
<proteinExistence type="predicted"/>
<feature type="coiled-coil region" evidence="1">
    <location>
        <begin position="10"/>
        <end position="58"/>
    </location>
</feature>
<dbReference type="RefSeq" id="WP_126704085.1">
    <property type="nucleotide sequence ID" value="NZ_CP034593.1"/>
</dbReference>
<dbReference type="KEGG" id="flh:EJ997_08000"/>
<keyword evidence="2" id="KW-1133">Transmembrane helix</keyword>
<gene>
    <name evidence="3" type="ORF">EJ997_08000</name>
</gene>
<evidence type="ECO:0000313" key="3">
    <source>
        <dbReference type="EMBL" id="AZQ77281.1"/>
    </source>
</evidence>
<accession>A0A3S9PY54</accession>